<sequence>MHILELLVNESYLKESPIGHSTHTVSDVASQYVIVLVSFHPEQSAVFVVAPLPKIIVVENPPPGNIQQAALSLFDMCYIIARPAAVVVEEPKRVTSLDSLAQPGLG</sequence>
<evidence type="ECO:0000313" key="1">
    <source>
        <dbReference type="EMBL" id="KAF4624081.1"/>
    </source>
</evidence>
<dbReference type="AlphaFoldDB" id="A0A8H4R8H7"/>
<proteinExistence type="predicted"/>
<protein>
    <submittedName>
        <fullName evidence="1">Uncharacterized protein</fullName>
    </submittedName>
</protein>
<evidence type="ECO:0000313" key="2">
    <source>
        <dbReference type="Proteomes" id="UP000566819"/>
    </source>
</evidence>
<organism evidence="1 2">
    <name type="scientific">Cudoniella acicularis</name>
    <dbReference type="NCBI Taxonomy" id="354080"/>
    <lineage>
        <taxon>Eukaryota</taxon>
        <taxon>Fungi</taxon>
        <taxon>Dikarya</taxon>
        <taxon>Ascomycota</taxon>
        <taxon>Pezizomycotina</taxon>
        <taxon>Leotiomycetes</taxon>
        <taxon>Helotiales</taxon>
        <taxon>Tricladiaceae</taxon>
        <taxon>Cudoniella</taxon>
    </lineage>
</organism>
<reference evidence="1 2" key="1">
    <citation type="submission" date="2020-03" db="EMBL/GenBank/DDBJ databases">
        <title>Draft Genome Sequence of Cudoniella acicularis.</title>
        <authorList>
            <person name="Buettner E."/>
            <person name="Kellner H."/>
        </authorList>
    </citation>
    <scope>NUCLEOTIDE SEQUENCE [LARGE SCALE GENOMIC DNA]</scope>
    <source>
        <strain evidence="1 2">DSM 108380</strain>
    </source>
</reference>
<gene>
    <name evidence="1" type="ORF">G7Y89_g14092</name>
</gene>
<dbReference type="Proteomes" id="UP000566819">
    <property type="component" value="Unassembled WGS sequence"/>
</dbReference>
<keyword evidence="2" id="KW-1185">Reference proteome</keyword>
<comment type="caution">
    <text evidence="1">The sequence shown here is derived from an EMBL/GenBank/DDBJ whole genome shotgun (WGS) entry which is preliminary data.</text>
</comment>
<name>A0A8H4R8H7_9HELO</name>
<accession>A0A8H4R8H7</accession>
<dbReference type="EMBL" id="JAAMPI010001777">
    <property type="protein sequence ID" value="KAF4624081.1"/>
    <property type="molecule type" value="Genomic_DNA"/>
</dbReference>